<dbReference type="Proteomes" id="UP000239649">
    <property type="component" value="Unassembled WGS sequence"/>
</dbReference>
<proteinExistence type="predicted"/>
<keyword evidence="2" id="KW-0808">Transferase</keyword>
<name>A0A2P6V4L8_9CHLO</name>
<keyword evidence="1" id="KW-0472">Membrane</keyword>
<protein>
    <submittedName>
        <fullName evidence="2">Leucine-rich repeat receptor kinase</fullName>
    </submittedName>
</protein>
<evidence type="ECO:0000313" key="3">
    <source>
        <dbReference type="Proteomes" id="UP000239649"/>
    </source>
</evidence>
<keyword evidence="1" id="KW-1133">Transmembrane helix</keyword>
<dbReference type="AlphaFoldDB" id="A0A2P6V4L8"/>
<feature type="transmembrane region" description="Helical" evidence="1">
    <location>
        <begin position="118"/>
        <end position="138"/>
    </location>
</feature>
<organism evidence="2 3">
    <name type="scientific">Micractinium conductrix</name>
    <dbReference type="NCBI Taxonomy" id="554055"/>
    <lineage>
        <taxon>Eukaryota</taxon>
        <taxon>Viridiplantae</taxon>
        <taxon>Chlorophyta</taxon>
        <taxon>core chlorophytes</taxon>
        <taxon>Trebouxiophyceae</taxon>
        <taxon>Chlorellales</taxon>
        <taxon>Chlorellaceae</taxon>
        <taxon>Chlorella clade</taxon>
        <taxon>Micractinium</taxon>
    </lineage>
</organism>
<keyword evidence="1" id="KW-0812">Transmembrane</keyword>
<feature type="transmembrane region" description="Helical" evidence="1">
    <location>
        <begin position="47"/>
        <end position="68"/>
    </location>
</feature>
<dbReference type="EMBL" id="LHPF02000030">
    <property type="protein sequence ID" value="PSC69024.1"/>
    <property type="molecule type" value="Genomic_DNA"/>
</dbReference>
<feature type="transmembrane region" description="Helical" evidence="1">
    <location>
        <begin position="80"/>
        <end position="97"/>
    </location>
</feature>
<evidence type="ECO:0000256" key="1">
    <source>
        <dbReference type="SAM" id="Phobius"/>
    </source>
</evidence>
<dbReference type="OrthoDB" id="508445at2759"/>
<reference evidence="2 3" key="1">
    <citation type="journal article" date="2018" name="Plant J.">
        <title>Genome sequences of Chlorella sorokiniana UTEX 1602 and Micractinium conductrix SAG 241.80: implications to maltose excretion by a green alga.</title>
        <authorList>
            <person name="Arriola M.B."/>
            <person name="Velmurugan N."/>
            <person name="Zhang Y."/>
            <person name="Plunkett M.H."/>
            <person name="Hondzo H."/>
            <person name="Barney B.M."/>
        </authorList>
    </citation>
    <scope>NUCLEOTIDE SEQUENCE [LARGE SCALE GENOMIC DNA]</scope>
    <source>
        <strain evidence="2 3">SAG 241.80</strain>
    </source>
</reference>
<accession>A0A2P6V4L8</accession>
<keyword evidence="3" id="KW-1185">Reference proteome</keyword>
<evidence type="ECO:0000313" key="2">
    <source>
        <dbReference type="EMBL" id="PSC69024.1"/>
    </source>
</evidence>
<comment type="caution">
    <text evidence="2">The sequence shown here is derived from an EMBL/GenBank/DDBJ whole genome shotgun (WGS) entry which is preliminary data.</text>
</comment>
<keyword evidence="2" id="KW-0418">Kinase</keyword>
<keyword evidence="2" id="KW-0675">Receptor</keyword>
<feature type="transmembrane region" description="Helical" evidence="1">
    <location>
        <begin position="196"/>
        <end position="217"/>
    </location>
</feature>
<dbReference type="GO" id="GO:0016301">
    <property type="term" value="F:kinase activity"/>
    <property type="evidence" value="ECO:0007669"/>
    <property type="project" value="UniProtKB-KW"/>
</dbReference>
<sequence length="265" mass="29435">MSTPAQAPTQGPVPSSGGLGLTFTAARLEEVYLVYTSEKNRGLTLRLHFMLIAAWAVGALKTVTQTVYAVQHGEPKVLPQYAFLLMAQLVNLSYQAYAMRRLRSLERKEQLLQEQTKAWLHILLDIAVMVCVMLSDPSLPHSPAPLPTLIVTSFLAVLDMIRLDTMLRLSAIKWLCFLFQETDHLMRAPGHSLSKLGLDVASALAFGTLLPFVFAVVSEASQRVAFLQDCKRPLSDLGPFWSAVHAVARRFQRQPPEEAEEAHVD</sequence>
<gene>
    <name evidence="2" type="ORF">C2E20_7457</name>
</gene>